<evidence type="ECO:0000313" key="1">
    <source>
        <dbReference type="Proteomes" id="UP000515121"/>
    </source>
</evidence>
<keyword evidence="1" id="KW-1185">Reference proteome</keyword>
<gene>
    <name evidence="2" type="primary">LOC111316336</name>
</gene>
<sequence length="306" mass="34058">MEDYSLSIPLLATPASALTTTATSSTTKEDDKKDFFLSSSRIISRLLLVIFIGTISVWANHEASKGFKVTIINNAKDSPAGRRFALFYVSNDEGTRIILNTSALVENILYPDSNQNKKPVHHVILQLASKNLTTKVIVETSKSKEFVYVISLSPSIMEESNVKYAVRSAIQRGMARIWLWDGESRAPPWLIDGMEEYIWMQAGFGDHVKETTVLYPGLKVFGPEQFCFVLSQMCSNSNNFSSRLKLNISISGDGNSAKSSGSLCTEDKDPKIVAQTLGYLEQQKKGYVQGLNQILRDGWDSQPCHR</sequence>
<dbReference type="InterPro" id="IPR007541">
    <property type="entry name" value="Uncharacterised_BSP"/>
</dbReference>
<proteinExistence type="predicted"/>
<dbReference type="KEGG" id="dzi:111316336"/>
<dbReference type="RefSeq" id="XP_022774059.1">
    <property type="nucleotide sequence ID" value="XM_022918324.1"/>
</dbReference>
<protein>
    <submittedName>
        <fullName evidence="2">Uncharacterized protein LOC111316336</fullName>
    </submittedName>
</protein>
<organism evidence="1 2">
    <name type="scientific">Durio zibethinus</name>
    <name type="common">Durian</name>
    <dbReference type="NCBI Taxonomy" id="66656"/>
    <lineage>
        <taxon>Eukaryota</taxon>
        <taxon>Viridiplantae</taxon>
        <taxon>Streptophyta</taxon>
        <taxon>Embryophyta</taxon>
        <taxon>Tracheophyta</taxon>
        <taxon>Spermatophyta</taxon>
        <taxon>Magnoliopsida</taxon>
        <taxon>eudicotyledons</taxon>
        <taxon>Gunneridae</taxon>
        <taxon>Pentapetalae</taxon>
        <taxon>rosids</taxon>
        <taxon>malvids</taxon>
        <taxon>Malvales</taxon>
        <taxon>Malvaceae</taxon>
        <taxon>Helicteroideae</taxon>
        <taxon>Durio</taxon>
    </lineage>
</organism>
<dbReference type="PANTHER" id="PTHR33321:SF3">
    <property type="entry name" value="OS05G0582000 PROTEIN"/>
    <property type="match status" value="1"/>
</dbReference>
<dbReference type="Proteomes" id="UP000515121">
    <property type="component" value="Unplaced"/>
</dbReference>
<evidence type="ECO:0000313" key="2">
    <source>
        <dbReference type="RefSeq" id="XP_022774059.1"/>
    </source>
</evidence>
<dbReference type="OrthoDB" id="1924946at2759"/>
<name>A0A6P6BAD7_DURZI</name>
<accession>A0A6P6BAD7</accession>
<dbReference type="AlphaFoldDB" id="A0A6P6BAD7"/>
<dbReference type="Pfam" id="PF04450">
    <property type="entry name" value="BSP"/>
    <property type="match status" value="1"/>
</dbReference>
<reference evidence="2" key="1">
    <citation type="submission" date="2025-08" db="UniProtKB">
        <authorList>
            <consortium name="RefSeq"/>
        </authorList>
    </citation>
    <scope>IDENTIFICATION</scope>
    <source>
        <tissue evidence="2">Fruit stalk</tissue>
    </source>
</reference>
<dbReference type="GeneID" id="111316336"/>
<dbReference type="PANTHER" id="PTHR33321">
    <property type="match status" value="1"/>
</dbReference>